<keyword evidence="3" id="KW-0238">DNA-binding</keyword>
<evidence type="ECO:0000256" key="5">
    <source>
        <dbReference type="ARBA" id="ARBA00023242"/>
    </source>
</evidence>
<evidence type="ECO:0000256" key="3">
    <source>
        <dbReference type="ARBA" id="ARBA00023125"/>
    </source>
</evidence>
<evidence type="ECO:0000259" key="6">
    <source>
        <dbReference type="PROSITE" id="PS50066"/>
    </source>
</evidence>
<keyword evidence="4" id="KW-0804">Transcription</keyword>
<evidence type="ECO:0000313" key="7">
    <source>
        <dbReference type="EMBL" id="CAH1417004.1"/>
    </source>
</evidence>
<accession>A0AAU9LYX1</accession>
<protein>
    <recommendedName>
        <fullName evidence="6">MADS-box domain-containing protein</fullName>
    </recommendedName>
</protein>
<dbReference type="GO" id="GO:0005634">
    <property type="term" value="C:nucleus"/>
    <property type="evidence" value="ECO:0007669"/>
    <property type="project" value="UniProtKB-SubCell"/>
</dbReference>
<gene>
    <name evidence="7" type="ORF">LVIROSA_LOCUS4727</name>
</gene>
<dbReference type="PRINTS" id="PR00404">
    <property type="entry name" value="MADSDOMAIN"/>
</dbReference>
<dbReference type="InterPro" id="IPR036879">
    <property type="entry name" value="TF_MADSbox_sf"/>
</dbReference>
<keyword evidence="5" id="KW-0539">Nucleus</keyword>
<dbReference type="GO" id="GO:0045944">
    <property type="term" value="P:positive regulation of transcription by RNA polymerase II"/>
    <property type="evidence" value="ECO:0007669"/>
    <property type="project" value="InterPro"/>
</dbReference>
<evidence type="ECO:0000256" key="2">
    <source>
        <dbReference type="ARBA" id="ARBA00023015"/>
    </source>
</evidence>
<dbReference type="InterPro" id="IPR050142">
    <property type="entry name" value="MADS-box/MEF2_TF"/>
</dbReference>
<dbReference type="PANTHER" id="PTHR48019">
    <property type="entry name" value="SERUM RESPONSE FACTOR HOMOLOG"/>
    <property type="match status" value="1"/>
</dbReference>
<dbReference type="CDD" id="cd00265">
    <property type="entry name" value="MADS_MEF2_like"/>
    <property type="match status" value="1"/>
</dbReference>
<reference evidence="7 8" key="1">
    <citation type="submission" date="2022-01" db="EMBL/GenBank/DDBJ databases">
        <authorList>
            <person name="Xiong W."/>
            <person name="Schranz E."/>
        </authorList>
    </citation>
    <scope>NUCLEOTIDE SEQUENCE [LARGE SCALE GENOMIC DNA]</scope>
</reference>
<dbReference type="GO" id="GO:0000977">
    <property type="term" value="F:RNA polymerase II transcription regulatory region sequence-specific DNA binding"/>
    <property type="evidence" value="ECO:0007669"/>
    <property type="project" value="InterPro"/>
</dbReference>
<keyword evidence="2" id="KW-0805">Transcription regulation</keyword>
<name>A0AAU9LYX1_9ASTR</name>
<keyword evidence="8" id="KW-1185">Reference proteome</keyword>
<dbReference type="SUPFAM" id="SSF55455">
    <property type="entry name" value="SRF-like"/>
    <property type="match status" value="1"/>
</dbReference>
<dbReference type="Gene3D" id="3.40.1810.10">
    <property type="entry name" value="Transcription factor, MADS-box"/>
    <property type="match status" value="1"/>
</dbReference>
<comment type="caution">
    <text evidence="7">The sequence shown here is derived from an EMBL/GenBank/DDBJ whole genome shotgun (WGS) entry which is preliminary data.</text>
</comment>
<dbReference type="SMART" id="SM00432">
    <property type="entry name" value="MADS"/>
    <property type="match status" value="1"/>
</dbReference>
<dbReference type="InterPro" id="IPR002100">
    <property type="entry name" value="TF_MADSbox"/>
</dbReference>
<dbReference type="Pfam" id="PF00319">
    <property type="entry name" value="SRF-TF"/>
    <property type="match status" value="1"/>
</dbReference>
<organism evidence="7 8">
    <name type="scientific">Lactuca virosa</name>
    <dbReference type="NCBI Taxonomy" id="75947"/>
    <lineage>
        <taxon>Eukaryota</taxon>
        <taxon>Viridiplantae</taxon>
        <taxon>Streptophyta</taxon>
        <taxon>Embryophyta</taxon>
        <taxon>Tracheophyta</taxon>
        <taxon>Spermatophyta</taxon>
        <taxon>Magnoliopsida</taxon>
        <taxon>eudicotyledons</taxon>
        <taxon>Gunneridae</taxon>
        <taxon>Pentapetalae</taxon>
        <taxon>asterids</taxon>
        <taxon>campanulids</taxon>
        <taxon>Asterales</taxon>
        <taxon>Asteraceae</taxon>
        <taxon>Cichorioideae</taxon>
        <taxon>Cichorieae</taxon>
        <taxon>Lactucinae</taxon>
        <taxon>Lactuca</taxon>
    </lineage>
</organism>
<proteinExistence type="predicted"/>
<dbReference type="EMBL" id="CAKMRJ010000002">
    <property type="protein sequence ID" value="CAH1417004.1"/>
    <property type="molecule type" value="Genomic_DNA"/>
</dbReference>
<dbReference type="AlphaFoldDB" id="A0AAU9LYX1"/>
<feature type="domain" description="MADS-box" evidence="6">
    <location>
        <begin position="1"/>
        <end position="61"/>
    </location>
</feature>
<dbReference type="InterPro" id="IPR033896">
    <property type="entry name" value="MEF2-like_N"/>
</dbReference>
<evidence type="ECO:0000256" key="1">
    <source>
        <dbReference type="ARBA" id="ARBA00004123"/>
    </source>
</evidence>
<dbReference type="Proteomes" id="UP001157418">
    <property type="component" value="Unassembled WGS sequence"/>
</dbReference>
<comment type="subcellular location">
    <subcellularLocation>
        <location evidence="1">Nucleus</location>
    </subcellularLocation>
</comment>
<evidence type="ECO:0000256" key="4">
    <source>
        <dbReference type="ARBA" id="ARBA00023163"/>
    </source>
</evidence>
<dbReference type="GO" id="GO:0046983">
    <property type="term" value="F:protein dimerization activity"/>
    <property type="evidence" value="ECO:0007669"/>
    <property type="project" value="InterPro"/>
</dbReference>
<dbReference type="PROSITE" id="PS50066">
    <property type="entry name" value="MADS_BOX_2"/>
    <property type="match status" value="1"/>
</dbReference>
<evidence type="ECO:0000313" key="8">
    <source>
        <dbReference type="Proteomes" id="UP001157418"/>
    </source>
</evidence>
<sequence length="92" mass="10616">MGRRKLEMKRIENKNSRQVTFSKRRLGLNNKARQLSVLCDVDVAVVVFSSSGNLYEYCSGSTERSAIVLYYIQYHIFFLAFASVCCHVRSKQ</sequence>